<keyword evidence="4" id="KW-1185">Reference proteome</keyword>
<dbReference type="EMBL" id="CP094970">
    <property type="protein sequence ID" value="UYM06053.1"/>
    <property type="molecule type" value="Genomic_DNA"/>
</dbReference>
<keyword evidence="3" id="KW-0378">Hydrolase</keyword>
<dbReference type="InterPro" id="IPR053140">
    <property type="entry name" value="GDSL_Rv0518-like"/>
</dbReference>
<dbReference type="Gene3D" id="3.40.50.1110">
    <property type="entry name" value="SGNH hydrolase"/>
    <property type="match status" value="1"/>
</dbReference>
<dbReference type="InterPro" id="IPR036514">
    <property type="entry name" value="SGNH_hydro_sf"/>
</dbReference>
<dbReference type="PANTHER" id="PTHR43784">
    <property type="entry name" value="GDSL-LIKE LIPASE/ACYLHYDROLASE, PUTATIVE (AFU_ORTHOLOGUE AFUA_2G00820)-RELATED"/>
    <property type="match status" value="1"/>
</dbReference>
<dbReference type="AlphaFoldDB" id="A0AA46TKE5"/>
<evidence type="ECO:0000313" key="3">
    <source>
        <dbReference type="EMBL" id="UYM06053.1"/>
    </source>
</evidence>
<dbReference type="Pfam" id="PF13472">
    <property type="entry name" value="Lipase_GDSL_2"/>
    <property type="match status" value="1"/>
</dbReference>
<sequence>MQAPLRYVAIGDSLSEGVGDDPWPDGTPRGWADRLAGRLAEQYGPDRQVEYANLAVRGLKAAQVRDTQLANAVAMEPDVVTLTAGMNDILRSRVDFEALRAALVGLVAPLTARGARVVIVPIPDVRRVSPVGGMLNARRLRLNDIYRELARHHGMEPVTDTAGTVFEDPRAWADDRLHLSPLGHQRLALAAAAGLGVPVDADALSPPDGDPPRRTVRAETTWVWQHVAPWVGRRLRGTSSGDGRTAKRPTLERFDSP</sequence>
<feature type="domain" description="SGNH hydrolase-type esterase" evidence="2">
    <location>
        <begin position="9"/>
        <end position="186"/>
    </location>
</feature>
<accession>A0AA46TKE5</accession>
<proteinExistence type="predicted"/>
<dbReference type="PANTHER" id="PTHR43784:SF2">
    <property type="entry name" value="GDSL-LIKE LIPASE_ACYLHYDROLASE, PUTATIVE (AFU_ORTHOLOGUE AFUA_2G00820)-RELATED"/>
    <property type="match status" value="1"/>
</dbReference>
<reference evidence="3" key="1">
    <citation type="submission" date="2022-01" db="EMBL/GenBank/DDBJ databases">
        <title>Nocardioidaceae gen. sp. A5X3R13.</title>
        <authorList>
            <person name="Lopez Marin M.A."/>
            <person name="Uhlik O."/>
        </authorList>
    </citation>
    <scope>NUCLEOTIDE SEQUENCE</scope>
    <source>
        <strain evidence="3">A5X3R13</strain>
    </source>
</reference>
<evidence type="ECO:0000259" key="2">
    <source>
        <dbReference type="Pfam" id="PF13472"/>
    </source>
</evidence>
<dbReference type="RefSeq" id="WP_271634901.1">
    <property type="nucleotide sequence ID" value="NZ_CP094970.1"/>
</dbReference>
<organism evidence="3 4">
    <name type="scientific">Solicola gregarius</name>
    <dbReference type="NCBI Taxonomy" id="2908642"/>
    <lineage>
        <taxon>Bacteria</taxon>
        <taxon>Bacillati</taxon>
        <taxon>Actinomycetota</taxon>
        <taxon>Actinomycetes</taxon>
        <taxon>Propionibacteriales</taxon>
        <taxon>Nocardioidaceae</taxon>
        <taxon>Solicola</taxon>
    </lineage>
</organism>
<gene>
    <name evidence="3" type="ORF">L0C25_02985</name>
</gene>
<dbReference type="InterPro" id="IPR013830">
    <property type="entry name" value="SGNH_hydro"/>
</dbReference>
<dbReference type="Proteomes" id="UP001164390">
    <property type="component" value="Chromosome"/>
</dbReference>
<protein>
    <submittedName>
        <fullName evidence="3">SGNH/GDSL hydrolase family protein</fullName>
    </submittedName>
</protein>
<name>A0AA46TKE5_9ACTN</name>
<feature type="region of interest" description="Disordered" evidence="1">
    <location>
        <begin position="234"/>
        <end position="257"/>
    </location>
</feature>
<evidence type="ECO:0000256" key="1">
    <source>
        <dbReference type="SAM" id="MobiDB-lite"/>
    </source>
</evidence>
<dbReference type="SUPFAM" id="SSF52266">
    <property type="entry name" value="SGNH hydrolase"/>
    <property type="match status" value="1"/>
</dbReference>
<dbReference type="GO" id="GO:0016787">
    <property type="term" value="F:hydrolase activity"/>
    <property type="evidence" value="ECO:0007669"/>
    <property type="project" value="UniProtKB-KW"/>
</dbReference>
<dbReference type="CDD" id="cd01832">
    <property type="entry name" value="SGNH_hydrolase_like_1"/>
    <property type="match status" value="1"/>
</dbReference>
<evidence type="ECO:0000313" key="4">
    <source>
        <dbReference type="Proteomes" id="UP001164390"/>
    </source>
</evidence>
<dbReference type="KEGG" id="sgrg:L0C25_02985"/>